<dbReference type="STRING" id="225324.SAMN02745126_04247"/>
<dbReference type="GO" id="GO:0008233">
    <property type="term" value="F:peptidase activity"/>
    <property type="evidence" value="ECO:0007669"/>
    <property type="project" value="UniProtKB-KW"/>
</dbReference>
<dbReference type="InterPro" id="IPR051458">
    <property type="entry name" value="Cyt/Met_Dipeptidase"/>
</dbReference>
<dbReference type="SUPFAM" id="SSF53187">
    <property type="entry name" value="Zn-dependent exopeptidases"/>
    <property type="match status" value="1"/>
</dbReference>
<dbReference type="GO" id="GO:0046872">
    <property type="term" value="F:metal ion binding"/>
    <property type="evidence" value="ECO:0007669"/>
    <property type="project" value="UniProtKB-KW"/>
</dbReference>
<evidence type="ECO:0000256" key="2">
    <source>
        <dbReference type="ARBA" id="ARBA00022723"/>
    </source>
</evidence>
<keyword evidence="1" id="KW-0645">Protease</keyword>
<dbReference type="NCBIfam" id="NF005478">
    <property type="entry name" value="PRK07079.1"/>
    <property type="match status" value="1"/>
</dbReference>
<keyword evidence="6" id="KW-1185">Reference proteome</keyword>
<gene>
    <name evidence="5" type="ORF">SAMN02745126_04247</name>
</gene>
<sequence>MALKIALCQNPYWVQSAAAGTSMTGTREGAIGRVEAYFDSNGFLTDLQRRVAIPTTSQERDSMPALQQYVAEEMTGSLQKLGYSCSVLPNPRSEYGPFLIARRIEDPAKPTVLTYGHGDVVRGQDDQWRSGLSPWKIVIEGDRMYGRGTADNKGQHTINVAALACVLEERGSLGFNSTILIETGEETGSPGLGEFCKANREALKADVLIGSDGPRLDHHRPTVFGGTRGVMNFNLKLTLREGGHHSGNWGGLIANPAIILTHALATITDARGQIQVPEWRPSTLTNSVRAALGDAHIDAGEGAPAIDPDWGEKDLTPVERVFGWNSFEVLALKAGNPDRPVNAIPPSAIAYCQLRFVVGTDPHDVVPALRRHLERHGFGQIEVEPARDVIMNATRLDPENPWARLAASSIEKTCGQKPNMLPNLGGSLPNAVFTDILGMPTVWVPHSYAACSQHAPNEHLLAPVAREGLRLMAGLFWDVGAHGLSS</sequence>
<organism evidence="5 6">
    <name type="scientific">Enhydrobacter aerosaccus</name>
    <dbReference type="NCBI Taxonomy" id="225324"/>
    <lineage>
        <taxon>Bacteria</taxon>
        <taxon>Pseudomonadati</taxon>
        <taxon>Pseudomonadota</taxon>
        <taxon>Alphaproteobacteria</taxon>
        <taxon>Hyphomicrobiales</taxon>
        <taxon>Enhydrobacter</taxon>
    </lineage>
</organism>
<evidence type="ECO:0000313" key="5">
    <source>
        <dbReference type="EMBL" id="SKA21721.1"/>
    </source>
</evidence>
<dbReference type="PANTHER" id="PTHR43270:SF12">
    <property type="entry name" value="SUCCINYL-DIAMINOPIMELATE DESUCCINYLASE"/>
    <property type="match status" value="1"/>
</dbReference>
<evidence type="ECO:0000313" key="6">
    <source>
        <dbReference type="Proteomes" id="UP000190092"/>
    </source>
</evidence>
<dbReference type="Pfam" id="PF07687">
    <property type="entry name" value="M20_dimer"/>
    <property type="match status" value="1"/>
</dbReference>
<reference evidence="6" key="1">
    <citation type="submission" date="2017-02" db="EMBL/GenBank/DDBJ databases">
        <authorList>
            <person name="Varghese N."/>
            <person name="Submissions S."/>
        </authorList>
    </citation>
    <scope>NUCLEOTIDE SEQUENCE [LARGE SCALE GENOMIC DNA]</scope>
    <source>
        <strain evidence="6">ATCC 27094</strain>
    </source>
</reference>
<proteinExistence type="predicted"/>
<dbReference type="PANTHER" id="PTHR43270">
    <property type="entry name" value="BETA-ALA-HIS DIPEPTIDASE"/>
    <property type="match status" value="1"/>
</dbReference>
<dbReference type="InterPro" id="IPR011650">
    <property type="entry name" value="Peptidase_M20_dimer"/>
</dbReference>
<keyword evidence="3" id="KW-0378">Hydrolase</keyword>
<name>A0A1T4S1N2_9HYPH</name>
<dbReference type="Pfam" id="PF01546">
    <property type="entry name" value="Peptidase_M20"/>
    <property type="match status" value="1"/>
</dbReference>
<dbReference type="AlphaFoldDB" id="A0A1T4S1N2"/>
<evidence type="ECO:0000256" key="3">
    <source>
        <dbReference type="ARBA" id="ARBA00022801"/>
    </source>
</evidence>
<evidence type="ECO:0000256" key="1">
    <source>
        <dbReference type="ARBA" id="ARBA00022670"/>
    </source>
</evidence>
<keyword evidence="2" id="KW-0479">Metal-binding</keyword>
<dbReference type="InterPro" id="IPR002933">
    <property type="entry name" value="Peptidase_M20"/>
</dbReference>
<feature type="domain" description="Peptidase M20 dimerisation" evidence="4">
    <location>
        <begin position="226"/>
        <end position="376"/>
    </location>
</feature>
<dbReference type="GO" id="GO:0006508">
    <property type="term" value="P:proteolysis"/>
    <property type="evidence" value="ECO:0007669"/>
    <property type="project" value="UniProtKB-KW"/>
</dbReference>
<protein>
    <submittedName>
        <fullName evidence="5">Acetylornithine deacetylase/Succinyl-diaminopimelate desuccinylase</fullName>
    </submittedName>
</protein>
<dbReference type="Gene3D" id="3.40.630.10">
    <property type="entry name" value="Zn peptidases"/>
    <property type="match status" value="1"/>
</dbReference>
<dbReference type="Gene3D" id="3.30.70.360">
    <property type="match status" value="1"/>
</dbReference>
<evidence type="ECO:0000259" key="4">
    <source>
        <dbReference type="Pfam" id="PF07687"/>
    </source>
</evidence>
<dbReference type="Proteomes" id="UP000190092">
    <property type="component" value="Unassembled WGS sequence"/>
</dbReference>
<dbReference type="EMBL" id="FUWJ01000006">
    <property type="protein sequence ID" value="SKA21721.1"/>
    <property type="molecule type" value="Genomic_DNA"/>
</dbReference>
<accession>A0A1T4S1N2</accession>